<gene>
    <name evidence="1" type="ORF">PIIN_02882</name>
</gene>
<accession>G4TCJ9</accession>
<dbReference type="Gene3D" id="1.25.40.10">
    <property type="entry name" value="Tetratricopeptide repeat domain"/>
    <property type="match status" value="1"/>
</dbReference>
<dbReference type="InParanoid" id="G4TCJ9"/>
<dbReference type="HOGENOM" id="CLU_1489554_0_0_1"/>
<comment type="caution">
    <text evidence="1">The sequence shown here is derived from an EMBL/GenBank/DDBJ whole genome shotgun (WGS) entry which is preliminary data.</text>
</comment>
<sequence length="181" mass="19749">MEHPTVIDLTCTYLNPGKWSEAAKIQEAALALRRADTASKVCVRGHVSSNGETEEAVPLVEEVAGHSAPDNSGKNTPSTGQSCYSLLPARKRYFGPATPTMWNLAETWRELKRLGEAKDMQCDTLALAVADFGADHLDTLPGHGSYAKTIVYLGFIDEELQIQEEVLQQTHGTLSDQHPNT</sequence>
<reference evidence="1 2" key="1">
    <citation type="journal article" date="2011" name="PLoS Pathog.">
        <title>Endophytic Life Strategies Decoded by Genome and Transcriptome Analyses of the Mutualistic Root Symbiont Piriformospora indica.</title>
        <authorList>
            <person name="Zuccaro A."/>
            <person name="Lahrmann U."/>
            <person name="Guldener U."/>
            <person name="Langen G."/>
            <person name="Pfiffi S."/>
            <person name="Biedenkopf D."/>
            <person name="Wong P."/>
            <person name="Samans B."/>
            <person name="Grimm C."/>
            <person name="Basiewicz M."/>
            <person name="Murat C."/>
            <person name="Martin F."/>
            <person name="Kogel K.H."/>
        </authorList>
    </citation>
    <scope>NUCLEOTIDE SEQUENCE [LARGE SCALE GENOMIC DNA]</scope>
    <source>
        <strain evidence="1 2">DSM 11827</strain>
    </source>
</reference>
<dbReference type="Proteomes" id="UP000007148">
    <property type="component" value="Unassembled WGS sequence"/>
</dbReference>
<name>G4TCJ9_SERID</name>
<dbReference type="EMBL" id="CAFZ01000045">
    <property type="protein sequence ID" value="CCA69023.1"/>
    <property type="molecule type" value="Genomic_DNA"/>
</dbReference>
<organism evidence="1 2">
    <name type="scientific">Serendipita indica (strain DSM 11827)</name>
    <name type="common">Root endophyte fungus</name>
    <name type="synonym">Piriformospora indica</name>
    <dbReference type="NCBI Taxonomy" id="1109443"/>
    <lineage>
        <taxon>Eukaryota</taxon>
        <taxon>Fungi</taxon>
        <taxon>Dikarya</taxon>
        <taxon>Basidiomycota</taxon>
        <taxon>Agaricomycotina</taxon>
        <taxon>Agaricomycetes</taxon>
        <taxon>Sebacinales</taxon>
        <taxon>Serendipitaceae</taxon>
        <taxon>Serendipita</taxon>
    </lineage>
</organism>
<proteinExistence type="predicted"/>
<dbReference type="STRING" id="1109443.G4TCJ9"/>
<dbReference type="AlphaFoldDB" id="G4TCJ9"/>
<evidence type="ECO:0000313" key="2">
    <source>
        <dbReference type="Proteomes" id="UP000007148"/>
    </source>
</evidence>
<evidence type="ECO:0000313" key="1">
    <source>
        <dbReference type="EMBL" id="CCA69023.1"/>
    </source>
</evidence>
<protein>
    <submittedName>
        <fullName evidence="1">Uncharacterized protein</fullName>
    </submittedName>
</protein>
<keyword evidence="2" id="KW-1185">Reference proteome</keyword>
<dbReference type="InterPro" id="IPR011990">
    <property type="entry name" value="TPR-like_helical_dom_sf"/>
</dbReference>